<protein>
    <submittedName>
        <fullName evidence="1">Uncharacterized protein</fullName>
    </submittedName>
</protein>
<gene>
    <name evidence="1" type="ORF">DM484_24910</name>
</gene>
<comment type="caution">
    <text evidence="1">The sequence shown here is derived from an EMBL/GenBank/DDBJ whole genome shotgun (WGS) entry which is preliminary data.</text>
</comment>
<accession>A0A2W4S984</accession>
<organism evidence="1 2">
    <name type="scientific">Candidatus Methylumidiphilus alinenensis</name>
    <dbReference type="NCBI Taxonomy" id="2202197"/>
    <lineage>
        <taxon>Bacteria</taxon>
        <taxon>Pseudomonadati</taxon>
        <taxon>Pseudomonadota</taxon>
        <taxon>Gammaproteobacteria</taxon>
        <taxon>Methylococcales</taxon>
        <taxon>Candidatus Methylumidiphilus</taxon>
    </lineage>
</organism>
<evidence type="ECO:0000313" key="1">
    <source>
        <dbReference type="EMBL" id="PZN72180.1"/>
    </source>
</evidence>
<evidence type="ECO:0000313" key="2">
    <source>
        <dbReference type="Proteomes" id="UP000249396"/>
    </source>
</evidence>
<dbReference type="Proteomes" id="UP000249396">
    <property type="component" value="Unassembled WGS sequence"/>
</dbReference>
<proteinExistence type="predicted"/>
<dbReference type="EMBL" id="QJPH01000496">
    <property type="protein sequence ID" value="PZN72180.1"/>
    <property type="molecule type" value="Genomic_DNA"/>
</dbReference>
<dbReference type="AlphaFoldDB" id="A0A2W4S984"/>
<sequence>MHHPMTVLVQLEYFPIVLSESIQQKNMLQGLRQPLKNNLMIRLILMLLTVRKAGMFCMHFFKKLLLLKLEVIFAAKKIKNLRHFAA</sequence>
<name>A0A2W4S984_9GAMM</name>
<reference evidence="1 2" key="1">
    <citation type="journal article" date="2018" name="Aquat. Microb. Ecol.">
        <title>Gammaproteobacterial methanotrophs dominate.</title>
        <authorList>
            <person name="Rissanen A.J."/>
            <person name="Saarenheimo J."/>
            <person name="Tiirola M."/>
            <person name="Peura S."/>
            <person name="Aalto S.L."/>
            <person name="Karvinen A."/>
            <person name="Nykanen H."/>
        </authorList>
    </citation>
    <scope>NUCLEOTIDE SEQUENCE [LARGE SCALE GENOMIC DNA]</scope>
    <source>
        <strain evidence="1">AMbin10</strain>
    </source>
</reference>